<dbReference type="RefSeq" id="XP_022100194.1">
    <property type="nucleotide sequence ID" value="XM_022244502.1"/>
</dbReference>
<keyword evidence="4" id="KW-1185">Reference proteome</keyword>
<feature type="compositionally biased region" description="Polar residues" evidence="1">
    <location>
        <begin position="70"/>
        <end position="79"/>
    </location>
</feature>
<organism evidence="4 5">
    <name type="scientific">Acanthaster planci</name>
    <name type="common">Crown-of-thorns starfish</name>
    <dbReference type="NCBI Taxonomy" id="133434"/>
    <lineage>
        <taxon>Eukaryota</taxon>
        <taxon>Metazoa</taxon>
        <taxon>Echinodermata</taxon>
        <taxon>Eleutherozoa</taxon>
        <taxon>Asterozoa</taxon>
        <taxon>Asteroidea</taxon>
        <taxon>Valvatacea</taxon>
        <taxon>Valvatida</taxon>
        <taxon>Acanthasteridae</taxon>
        <taxon>Acanthaster</taxon>
    </lineage>
</organism>
<evidence type="ECO:0000256" key="1">
    <source>
        <dbReference type="SAM" id="MobiDB-lite"/>
    </source>
</evidence>
<feature type="compositionally biased region" description="Polar residues" evidence="1">
    <location>
        <begin position="88"/>
        <end position="99"/>
    </location>
</feature>
<dbReference type="InterPro" id="IPR036249">
    <property type="entry name" value="Thioredoxin-like_sf"/>
</dbReference>
<dbReference type="Gene3D" id="3.40.30.10">
    <property type="entry name" value="Glutaredoxin"/>
    <property type="match status" value="1"/>
</dbReference>
<reference evidence="5" key="1">
    <citation type="submission" date="2025-08" db="UniProtKB">
        <authorList>
            <consortium name="RefSeq"/>
        </authorList>
    </citation>
    <scope>IDENTIFICATION</scope>
</reference>
<proteinExistence type="predicted"/>
<evidence type="ECO:0000313" key="5">
    <source>
        <dbReference type="RefSeq" id="XP_022100194.1"/>
    </source>
</evidence>
<dbReference type="PANTHER" id="PTHR45815">
    <property type="entry name" value="PROTEIN DISULFIDE-ISOMERASE A6"/>
    <property type="match status" value="1"/>
</dbReference>
<gene>
    <name evidence="5" type="primary">LOC110984364</name>
</gene>
<sequence>MKILIFCVFLPIVNLFQDVSEVCALTPTQPKYDAWHSSPKVTDSQSLGHYADTDNQRSPATDTVDKGETSKQLQPSSESLEWPEENQIHSSHQSLSGDNASVPFADDSTSSVDDETRNVAISGAIHRELLPVFKEAMLGYYLKTAIHRPVCVFFRLRGLIPDLETQVHNFWSKAQTISDNLYTSWRLGAFFNQSKPTRGFKVPDKLPVLRCFIGMAQPADYRGPGKAKDLHRWLTKQAVKYKDRIPEFSSEALGKLPSSLELALIAFVDEDSHYDIESKMKELRESYKEASQVFMVHPGSDNAVKLMAQYGIQTLPAVVVLDFRDILRSQAVQKFEGPKSSMEHLRTFLSIRLSPVAILTLDNFESRIIRPKVKRSPTLVCFHAPWGHDTGSYLDALQRSAAEFHLQDGAGLEFGSVDLNKHAEVVTRWVDATYAKGVPFSVLFWWKETDDKGLVLHQKVFPEATPTPWSVATFLEQNQVPIYDAEGEELQYSPWAEQDIDDELAFGFTKYKPTLCTSPANNTLGIPDDLNNQDLCDLRSLTQSKRLKVKRKDKTEASNIQKSVWVKKKSSAASAQPMIGKIPQVTDASWSSIVERSRASGDTSRLTEPWRKDVAFTTLVAFVQTDCSNCRRKMAVFERLVDSLKMISGASMYIMNCTSDPVTCAQLSVIGFPTLIAFRGYSETGSEQCVTRGQATQLIRMDYHGMLEEKSIMEWFSEISLPAVKQLPSIKHFRQSSFQREDVILLATMYPLSLAGQYLPKLARNHHWYPLECYRVACERLYGRARCLAAVSENLGGRDLERSKKEKEMIVTQVEMIRRDGIKSLVFSLGRNLMVTLQDEADSQIHAFHTPHKYNLKEGQRCEDDPASCTDLIVAFVQDHSRLPVTHLTMTGFHTHSGTKFGEHHENSIFEHNLPVMIALVNRGHLMEGAQFIEAFTSSAYEFYDEMVFVSLNADEFPKWASSFVPLGYRQKMLEYSDQITSDLIPSLNVYPRLCIVQQDDHRHAAMFPPADHFTLTPAHTPRVITKAEITRFAREFLRRGNTMMLQTEQF</sequence>
<evidence type="ECO:0000256" key="2">
    <source>
        <dbReference type="SAM" id="SignalP"/>
    </source>
</evidence>
<dbReference type="CDD" id="cd02961">
    <property type="entry name" value="PDI_a_family"/>
    <property type="match status" value="1"/>
</dbReference>
<protein>
    <submittedName>
        <fullName evidence="5">Uncharacterized protein LOC110984364</fullName>
    </submittedName>
</protein>
<dbReference type="GO" id="GO:0034976">
    <property type="term" value="P:response to endoplasmic reticulum stress"/>
    <property type="evidence" value="ECO:0007669"/>
    <property type="project" value="TreeGrafter"/>
</dbReference>
<feature type="region of interest" description="Disordered" evidence="1">
    <location>
        <begin position="33"/>
        <end position="113"/>
    </location>
</feature>
<dbReference type="PANTHER" id="PTHR45815:SF3">
    <property type="entry name" value="PROTEIN DISULFIDE-ISOMERASE A6"/>
    <property type="match status" value="1"/>
</dbReference>
<dbReference type="GO" id="GO:0005788">
    <property type="term" value="C:endoplasmic reticulum lumen"/>
    <property type="evidence" value="ECO:0007669"/>
    <property type="project" value="TreeGrafter"/>
</dbReference>
<dbReference type="AlphaFoldDB" id="A0A8B7Z3I4"/>
<feature type="domain" description="Thioredoxin" evidence="3">
    <location>
        <begin position="617"/>
        <end position="682"/>
    </location>
</feature>
<name>A0A8B7Z3I4_ACAPL</name>
<feature type="chain" id="PRO_5034933696" evidence="2">
    <location>
        <begin position="25"/>
        <end position="1051"/>
    </location>
</feature>
<dbReference type="GeneID" id="110984364"/>
<evidence type="ECO:0000313" key="4">
    <source>
        <dbReference type="Proteomes" id="UP000694845"/>
    </source>
</evidence>
<dbReference type="OrthoDB" id="10023060at2759"/>
<accession>A0A8B7Z3I4</accession>
<dbReference type="Proteomes" id="UP000694845">
    <property type="component" value="Unplaced"/>
</dbReference>
<keyword evidence="2" id="KW-0732">Signal</keyword>
<evidence type="ECO:0000259" key="3">
    <source>
        <dbReference type="Pfam" id="PF00085"/>
    </source>
</evidence>
<feature type="signal peptide" evidence="2">
    <location>
        <begin position="1"/>
        <end position="24"/>
    </location>
</feature>
<dbReference type="InterPro" id="IPR013766">
    <property type="entry name" value="Thioredoxin_domain"/>
</dbReference>
<dbReference type="Pfam" id="PF00085">
    <property type="entry name" value="Thioredoxin"/>
    <property type="match status" value="1"/>
</dbReference>
<dbReference type="GO" id="GO:0015035">
    <property type="term" value="F:protein-disulfide reductase activity"/>
    <property type="evidence" value="ECO:0007669"/>
    <property type="project" value="TreeGrafter"/>
</dbReference>
<dbReference type="KEGG" id="aplc:110984364"/>
<dbReference type="OMA" id="QRCEDDH"/>
<dbReference type="SUPFAM" id="SSF52833">
    <property type="entry name" value="Thioredoxin-like"/>
    <property type="match status" value="1"/>
</dbReference>